<dbReference type="GO" id="GO:0046872">
    <property type="term" value="F:metal ion binding"/>
    <property type="evidence" value="ECO:0007669"/>
    <property type="project" value="UniProtKB-KW"/>
</dbReference>
<evidence type="ECO:0000256" key="3">
    <source>
        <dbReference type="ARBA" id="ARBA00011955"/>
    </source>
</evidence>
<evidence type="ECO:0000256" key="5">
    <source>
        <dbReference type="ARBA" id="ARBA00022630"/>
    </source>
</evidence>
<evidence type="ECO:0000256" key="1">
    <source>
        <dbReference type="ARBA" id="ARBA00001946"/>
    </source>
</evidence>
<evidence type="ECO:0000256" key="10">
    <source>
        <dbReference type="ARBA" id="ARBA00031306"/>
    </source>
</evidence>
<gene>
    <name evidence="12" type="ORF">MJ923_11575</name>
</gene>
<proteinExistence type="inferred from homology"/>
<evidence type="ECO:0000313" key="13">
    <source>
        <dbReference type="Proteomes" id="UP001297581"/>
    </source>
</evidence>
<keyword evidence="13" id="KW-1185">Reference proteome</keyword>
<evidence type="ECO:0000256" key="8">
    <source>
        <dbReference type="ARBA" id="ARBA00022827"/>
    </source>
</evidence>
<name>A0AAJ1BJJ4_9GAMM</name>
<evidence type="ECO:0000256" key="9">
    <source>
        <dbReference type="ARBA" id="ARBA00022842"/>
    </source>
</evidence>
<dbReference type="GO" id="GO:0016740">
    <property type="term" value="F:transferase activity"/>
    <property type="evidence" value="ECO:0007669"/>
    <property type="project" value="UniProtKB-KW"/>
</dbReference>
<dbReference type="PANTHER" id="PTHR30040">
    <property type="entry name" value="THIAMINE BIOSYNTHESIS LIPOPROTEIN APBE"/>
    <property type="match status" value="1"/>
</dbReference>
<comment type="cofactor">
    <cofactor evidence="1">
        <name>Mg(2+)</name>
        <dbReference type="ChEBI" id="CHEBI:18420"/>
    </cofactor>
</comment>
<dbReference type="Gene3D" id="3.10.520.10">
    <property type="entry name" value="ApbE-like domains"/>
    <property type="match status" value="1"/>
</dbReference>
<keyword evidence="5" id="KW-0285">Flavoprotein</keyword>
<comment type="caution">
    <text evidence="12">The sequence shown here is derived from an EMBL/GenBank/DDBJ whole genome shotgun (WGS) entry which is preliminary data.</text>
</comment>
<dbReference type="EC" id="2.7.1.180" evidence="3"/>
<dbReference type="Pfam" id="PF02424">
    <property type="entry name" value="ApbE"/>
    <property type="match status" value="1"/>
</dbReference>
<keyword evidence="9" id="KW-0460">Magnesium</keyword>
<evidence type="ECO:0000313" key="12">
    <source>
        <dbReference type="EMBL" id="MCH4294944.1"/>
    </source>
</evidence>
<dbReference type="RefSeq" id="WP_240591215.1">
    <property type="nucleotide sequence ID" value="NZ_JAKUDL010000003.1"/>
</dbReference>
<organism evidence="12 13">
    <name type="scientific">Shewanella zhuhaiensis</name>
    <dbReference type="NCBI Taxonomy" id="2919576"/>
    <lineage>
        <taxon>Bacteria</taxon>
        <taxon>Pseudomonadati</taxon>
        <taxon>Pseudomonadota</taxon>
        <taxon>Gammaproteobacteria</taxon>
        <taxon>Alteromonadales</taxon>
        <taxon>Shewanellaceae</taxon>
        <taxon>Shewanella</taxon>
    </lineage>
</organism>
<accession>A0AAJ1BJJ4</accession>
<dbReference type="SUPFAM" id="SSF143631">
    <property type="entry name" value="ApbE-like"/>
    <property type="match status" value="1"/>
</dbReference>
<evidence type="ECO:0000256" key="7">
    <source>
        <dbReference type="ARBA" id="ARBA00022723"/>
    </source>
</evidence>
<dbReference type="EMBL" id="JAKUDL010000003">
    <property type="protein sequence ID" value="MCH4294944.1"/>
    <property type="molecule type" value="Genomic_DNA"/>
</dbReference>
<dbReference type="Proteomes" id="UP001297581">
    <property type="component" value="Unassembled WGS sequence"/>
</dbReference>
<dbReference type="PANTHER" id="PTHR30040:SF2">
    <property type="entry name" value="FAD:PROTEIN FMN TRANSFERASE"/>
    <property type="match status" value="1"/>
</dbReference>
<protein>
    <recommendedName>
        <fullName evidence="4">FAD:protein FMN transferase</fullName>
        <ecNumber evidence="3">2.7.1.180</ecNumber>
    </recommendedName>
    <alternativeName>
        <fullName evidence="10">Flavin transferase</fullName>
    </alternativeName>
</protein>
<evidence type="ECO:0000256" key="11">
    <source>
        <dbReference type="ARBA" id="ARBA00048540"/>
    </source>
</evidence>
<dbReference type="AlphaFoldDB" id="A0AAJ1BJJ4"/>
<comment type="similarity">
    <text evidence="2">Belongs to the ApbE family.</text>
</comment>
<evidence type="ECO:0000256" key="2">
    <source>
        <dbReference type="ARBA" id="ARBA00008282"/>
    </source>
</evidence>
<evidence type="ECO:0000256" key="6">
    <source>
        <dbReference type="ARBA" id="ARBA00022679"/>
    </source>
</evidence>
<keyword evidence="7" id="KW-0479">Metal-binding</keyword>
<keyword evidence="6 12" id="KW-0808">Transferase</keyword>
<sequence>MSIRRARPLLGTFCEICISDAGNASPQAAIEAAFAVIKQIDEGLSFHRPDSELSRLNAGAGNWVELSRHSMRLLRLAKSLGKLSANRFNVTLGAELVSRGALPQHQHGHFLPRGKWQDIELASNKARLKRPVLLTLDGIAKGYAVDLAVACLKRYGVRSGSVNAGGDLKAFGDIPTRVQLRSDKGFGVSLYLCNQALASSRHGAAPTTNYPALVLTDRPAPGEAELHTVIAPFAWRADALTKIAAFGEPGLVRALGGQLPTEIIARNSA</sequence>
<dbReference type="InterPro" id="IPR003374">
    <property type="entry name" value="ApbE-like_sf"/>
</dbReference>
<keyword evidence="8" id="KW-0274">FAD</keyword>
<reference evidence="12 13" key="1">
    <citation type="submission" date="2022-02" db="EMBL/GenBank/DDBJ databases">
        <title>The genome sequence of Shewanella sp. 3B26.</title>
        <authorList>
            <person name="Du J."/>
        </authorList>
    </citation>
    <scope>NUCLEOTIDE SEQUENCE [LARGE SCALE GENOMIC DNA]</scope>
    <source>
        <strain evidence="12 13">3B26</strain>
    </source>
</reference>
<evidence type="ECO:0000256" key="4">
    <source>
        <dbReference type="ARBA" id="ARBA00016337"/>
    </source>
</evidence>
<dbReference type="InterPro" id="IPR024932">
    <property type="entry name" value="ApbE"/>
</dbReference>
<comment type="catalytic activity">
    <reaction evidence="11">
        <text>L-threonyl-[protein] + FAD = FMN-L-threonyl-[protein] + AMP + H(+)</text>
        <dbReference type="Rhea" id="RHEA:36847"/>
        <dbReference type="Rhea" id="RHEA-COMP:11060"/>
        <dbReference type="Rhea" id="RHEA-COMP:11061"/>
        <dbReference type="ChEBI" id="CHEBI:15378"/>
        <dbReference type="ChEBI" id="CHEBI:30013"/>
        <dbReference type="ChEBI" id="CHEBI:57692"/>
        <dbReference type="ChEBI" id="CHEBI:74257"/>
        <dbReference type="ChEBI" id="CHEBI:456215"/>
        <dbReference type="EC" id="2.7.1.180"/>
    </reaction>
</comment>